<dbReference type="Gene3D" id="3.40.50.200">
    <property type="entry name" value="Peptidase S8/S53 domain"/>
    <property type="match status" value="1"/>
</dbReference>
<dbReference type="OrthoDB" id="2615814at2"/>
<gene>
    <name evidence="2" type="primary">isp</name>
    <name evidence="2" type="ORF">ERS852470_03450</name>
</gene>
<dbReference type="GO" id="GO:0006508">
    <property type="term" value="P:proteolysis"/>
    <property type="evidence" value="ECO:0007669"/>
    <property type="project" value="UniProtKB-KW"/>
</dbReference>
<evidence type="ECO:0000313" key="2">
    <source>
        <dbReference type="EMBL" id="CUO81700.1"/>
    </source>
</evidence>
<protein>
    <submittedName>
        <fullName evidence="2">Serine protease</fullName>
        <ecNumber evidence="2">3.4.21.-</ecNumber>
    </submittedName>
</protein>
<dbReference type="EC" id="3.4.21.-" evidence="2"/>
<dbReference type="GO" id="GO:0004252">
    <property type="term" value="F:serine-type endopeptidase activity"/>
    <property type="evidence" value="ECO:0007669"/>
    <property type="project" value="InterPro"/>
</dbReference>
<dbReference type="SUPFAM" id="SSF52743">
    <property type="entry name" value="Subtilisin-like"/>
    <property type="match status" value="1"/>
</dbReference>
<keyword evidence="2" id="KW-0645">Protease</keyword>
<dbReference type="AlphaFoldDB" id="A0A174I909"/>
<name>A0A174I909_9CLOT</name>
<evidence type="ECO:0000313" key="3">
    <source>
        <dbReference type="Proteomes" id="UP000095558"/>
    </source>
</evidence>
<evidence type="ECO:0000259" key="1">
    <source>
        <dbReference type="Pfam" id="PF00082"/>
    </source>
</evidence>
<dbReference type="GeneID" id="83012182"/>
<reference evidence="2 3" key="1">
    <citation type="submission" date="2015-09" db="EMBL/GenBank/DDBJ databases">
        <authorList>
            <consortium name="Pathogen Informatics"/>
        </authorList>
    </citation>
    <scope>NUCLEOTIDE SEQUENCE [LARGE SCALE GENOMIC DNA]</scope>
    <source>
        <strain evidence="2 3">2789STDY5834855</strain>
    </source>
</reference>
<dbReference type="InterPro" id="IPR000209">
    <property type="entry name" value="Peptidase_S8/S53_dom"/>
</dbReference>
<dbReference type="Proteomes" id="UP000095558">
    <property type="component" value="Unassembled WGS sequence"/>
</dbReference>
<dbReference type="Pfam" id="PF00082">
    <property type="entry name" value="Peptidase_S8"/>
    <property type="match status" value="1"/>
</dbReference>
<feature type="domain" description="Peptidase S8/S53" evidence="1">
    <location>
        <begin position="3"/>
        <end position="209"/>
    </location>
</feature>
<dbReference type="InterPro" id="IPR036852">
    <property type="entry name" value="Peptidase_S8/S53_dom_sf"/>
</dbReference>
<keyword evidence="2" id="KW-0378">Hydrolase</keyword>
<sequence length="328" mass="37787">MLKVAIIDSGIDWDILKNNEVIDSKSFLYKNKKIEINDNVIDESYHGTFCYQVINEEHIPIEYIIIKILNKKNEGHSLGLIQALRYLYKKKIDIINLSLATVSDKYLLELNHICEKLKEKGVIIISSLSNSMKLSYPARLPSVIGVVGNILKHSNEYWYSPNKKIQIVSDCMPVLVKNKNGLYTFFGGNSKASAKFTNILINLINSNNKYESVIDIIEKNSKKSFWETSEFDYTIKIDKIYHPIEEDIVFKELKDIVIDVLKITNSENGKLLTHSLFNPTWGMTKEKAGEIFNNIEIKFNLDFSKKEVRMNRVESLSTLYNFIIGELV</sequence>
<dbReference type="RefSeq" id="WP_042398947.1">
    <property type="nucleotide sequence ID" value="NZ_CYZV01000058.1"/>
</dbReference>
<accession>A0A174I909</accession>
<organism evidence="2 3">
    <name type="scientific">Clostridium disporicum</name>
    <dbReference type="NCBI Taxonomy" id="84024"/>
    <lineage>
        <taxon>Bacteria</taxon>
        <taxon>Bacillati</taxon>
        <taxon>Bacillota</taxon>
        <taxon>Clostridia</taxon>
        <taxon>Eubacteriales</taxon>
        <taxon>Clostridiaceae</taxon>
        <taxon>Clostridium</taxon>
    </lineage>
</organism>
<dbReference type="EMBL" id="CYZV01000058">
    <property type="protein sequence ID" value="CUO81700.1"/>
    <property type="molecule type" value="Genomic_DNA"/>
</dbReference>
<proteinExistence type="predicted"/>